<dbReference type="InterPro" id="IPR036188">
    <property type="entry name" value="FAD/NAD-bd_sf"/>
</dbReference>
<evidence type="ECO:0000313" key="5">
    <source>
        <dbReference type="Proteomes" id="UP000053617"/>
    </source>
</evidence>
<keyword evidence="1" id="KW-0285">Flavoprotein</keyword>
<dbReference type="GO" id="GO:0050661">
    <property type="term" value="F:NADP binding"/>
    <property type="evidence" value="ECO:0007669"/>
    <property type="project" value="InterPro"/>
</dbReference>
<dbReference type="GO" id="GO:0004499">
    <property type="term" value="F:N,N-dimethylaniline monooxygenase activity"/>
    <property type="evidence" value="ECO:0007669"/>
    <property type="project" value="InterPro"/>
</dbReference>
<dbReference type="Proteomes" id="UP000053617">
    <property type="component" value="Unassembled WGS sequence"/>
</dbReference>
<dbReference type="Gene3D" id="3.50.50.60">
    <property type="entry name" value="FAD/NAD(P)-binding domain"/>
    <property type="match status" value="1"/>
</dbReference>
<sequence length="90" mass="9257">MGPGDLAARQEIGRHRLLFVFAGGAGSQIPVAPAYENRGAFKGTALHSVEYRNPDAWAGKHGIVIGTGNTAHDTVEDMLSAGLASVTVGA</sequence>
<dbReference type="AlphaFoldDB" id="A0A0D2IWP4"/>
<name>A0A0D2IWP4_9EURO</name>
<evidence type="ECO:0000256" key="2">
    <source>
        <dbReference type="ARBA" id="ARBA00022827"/>
    </source>
</evidence>
<accession>A0A0D2IWP4</accession>
<dbReference type="GeneID" id="25298157"/>
<keyword evidence="2" id="KW-0274">FAD</keyword>
<dbReference type="OrthoDB" id="74360at2759"/>
<dbReference type="RefSeq" id="XP_013268156.1">
    <property type="nucleotide sequence ID" value="XM_013412702.1"/>
</dbReference>
<dbReference type="InterPro" id="IPR020946">
    <property type="entry name" value="Flavin_mOase-like"/>
</dbReference>
<keyword evidence="3" id="KW-0560">Oxidoreductase</keyword>
<dbReference type="VEuPathDB" id="FungiDB:Z518_10086"/>
<reference evidence="4 5" key="1">
    <citation type="submission" date="2015-01" db="EMBL/GenBank/DDBJ databases">
        <title>The Genome Sequence of Rhinocladiella mackenzie CBS 650.93.</title>
        <authorList>
            <consortium name="The Broad Institute Genomics Platform"/>
            <person name="Cuomo C."/>
            <person name="de Hoog S."/>
            <person name="Gorbushina A."/>
            <person name="Stielow B."/>
            <person name="Teixiera M."/>
            <person name="Abouelleil A."/>
            <person name="Chapman S.B."/>
            <person name="Priest M."/>
            <person name="Young S.K."/>
            <person name="Wortman J."/>
            <person name="Nusbaum C."/>
            <person name="Birren B."/>
        </authorList>
    </citation>
    <scope>NUCLEOTIDE SEQUENCE [LARGE SCALE GENOMIC DNA]</scope>
    <source>
        <strain evidence="4 5">CBS 650.93</strain>
    </source>
</reference>
<evidence type="ECO:0000256" key="1">
    <source>
        <dbReference type="ARBA" id="ARBA00022630"/>
    </source>
</evidence>
<evidence type="ECO:0000313" key="4">
    <source>
        <dbReference type="EMBL" id="KIX01020.1"/>
    </source>
</evidence>
<proteinExistence type="predicted"/>
<dbReference type="GO" id="GO:0050660">
    <property type="term" value="F:flavin adenine dinucleotide binding"/>
    <property type="evidence" value="ECO:0007669"/>
    <property type="project" value="InterPro"/>
</dbReference>
<dbReference type="Pfam" id="PF00743">
    <property type="entry name" value="FMO-like"/>
    <property type="match status" value="1"/>
</dbReference>
<keyword evidence="5" id="KW-1185">Reference proteome</keyword>
<protein>
    <submittedName>
        <fullName evidence="4">Uncharacterized protein</fullName>
    </submittedName>
</protein>
<evidence type="ECO:0000256" key="3">
    <source>
        <dbReference type="ARBA" id="ARBA00023002"/>
    </source>
</evidence>
<dbReference type="HOGENOM" id="CLU_2442058_0_0_1"/>
<dbReference type="SUPFAM" id="SSF51905">
    <property type="entry name" value="FAD/NAD(P)-binding domain"/>
    <property type="match status" value="1"/>
</dbReference>
<dbReference type="EMBL" id="KN847482">
    <property type="protein sequence ID" value="KIX01020.1"/>
    <property type="molecule type" value="Genomic_DNA"/>
</dbReference>
<organism evidence="4 5">
    <name type="scientific">Rhinocladiella mackenziei CBS 650.93</name>
    <dbReference type="NCBI Taxonomy" id="1442369"/>
    <lineage>
        <taxon>Eukaryota</taxon>
        <taxon>Fungi</taxon>
        <taxon>Dikarya</taxon>
        <taxon>Ascomycota</taxon>
        <taxon>Pezizomycotina</taxon>
        <taxon>Eurotiomycetes</taxon>
        <taxon>Chaetothyriomycetidae</taxon>
        <taxon>Chaetothyriales</taxon>
        <taxon>Herpotrichiellaceae</taxon>
        <taxon>Rhinocladiella</taxon>
    </lineage>
</organism>
<gene>
    <name evidence="4" type="ORF">Z518_10086</name>
</gene>